<reference evidence="2 3" key="2">
    <citation type="journal article" date="2012" name="Open Biol.">
        <title>Characteristics of nucleosomes and linker DNA regions on the genome of the basidiomycete Mixia osmundae revealed by mono- and dinucleosome mapping.</title>
        <authorList>
            <person name="Nishida H."/>
            <person name="Kondo S."/>
            <person name="Matsumoto T."/>
            <person name="Suzuki Y."/>
            <person name="Yoshikawa H."/>
            <person name="Taylor T.D."/>
            <person name="Sugiyama J."/>
        </authorList>
    </citation>
    <scope>NUCLEOTIDE SEQUENCE [LARGE SCALE GENOMIC DNA]</scope>
    <source>
        <strain evidence="3">CBS 9802 / IAM 14324 / JCM 22182 / KY 12970</strain>
    </source>
</reference>
<dbReference type="AlphaFoldDB" id="G7E4L7"/>
<accession>G7E4L7</accession>
<evidence type="ECO:0000313" key="3">
    <source>
        <dbReference type="Proteomes" id="UP000009131"/>
    </source>
</evidence>
<dbReference type="Proteomes" id="UP000009131">
    <property type="component" value="Unassembled WGS sequence"/>
</dbReference>
<dbReference type="InParanoid" id="G7E4L7"/>
<keyword evidence="3" id="KW-1185">Reference proteome</keyword>
<comment type="caution">
    <text evidence="2">The sequence shown here is derived from an EMBL/GenBank/DDBJ whole genome shotgun (WGS) entry which is preliminary data.</text>
</comment>
<feature type="region of interest" description="Disordered" evidence="1">
    <location>
        <begin position="133"/>
        <end position="166"/>
    </location>
</feature>
<organism evidence="2 3">
    <name type="scientific">Mixia osmundae (strain CBS 9802 / IAM 14324 / JCM 22182 / KY 12970)</name>
    <dbReference type="NCBI Taxonomy" id="764103"/>
    <lineage>
        <taxon>Eukaryota</taxon>
        <taxon>Fungi</taxon>
        <taxon>Dikarya</taxon>
        <taxon>Basidiomycota</taxon>
        <taxon>Pucciniomycotina</taxon>
        <taxon>Mixiomycetes</taxon>
        <taxon>Mixiales</taxon>
        <taxon>Mixiaceae</taxon>
        <taxon>Mixia</taxon>
    </lineage>
</organism>
<proteinExistence type="predicted"/>
<gene>
    <name evidence="2" type="primary">Mo04456</name>
    <name evidence="2" type="ORF">E5Q_04456</name>
</gene>
<feature type="region of interest" description="Disordered" evidence="1">
    <location>
        <begin position="1"/>
        <end position="36"/>
    </location>
</feature>
<sequence length="341" mass="36991">MSDRGTLARVRSSDLGPMLGGRCTDDRLTPSNGFDTQSCPEGQQVEHVLQKPVPMAAEANHQDHGGELVAVERLGPDCQITHKPTYNSCKVKHFDHIESSYANTTSSDEPTYGIHGAAAHQIAIMSGLSSLSSHSPSLDRLSSGTPIDAPGAVTSTDRPRASKRPRTFSIFDKTAATMGDHRHLASLLNPSIRRRATSASSSMPSHLMETLSSEHVNGPSFRDEDRAAGLSAGTTRERWCSAVPDVPIPQDFPGSDLLRAVTEHAGQHYREQDLMTSLAPLGKSRQPVKVLRDREIWMTNALDGSALIALGMLAQELAAYKAAEIVGSPYEQYSERRSSRR</sequence>
<dbReference type="OrthoDB" id="2565191at2759"/>
<dbReference type="EMBL" id="BABT02000139">
    <property type="protein sequence ID" value="GAA97777.1"/>
    <property type="molecule type" value="Genomic_DNA"/>
</dbReference>
<protein>
    <submittedName>
        <fullName evidence="2">Uncharacterized protein</fullName>
    </submittedName>
</protein>
<evidence type="ECO:0000256" key="1">
    <source>
        <dbReference type="SAM" id="MobiDB-lite"/>
    </source>
</evidence>
<feature type="compositionally biased region" description="Low complexity" evidence="1">
    <location>
        <begin position="133"/>
        <end position="143"/>
    </location>
</feature>
<reference evidence="2 3" key="1">
    <citation type="journal article" date="2011" name="J. Gen. Appl. Microbiol.">
        <title>Draft genome sequencing of the enigmatic basidiomycete Mixia osmundae.</title>
        <authorList>
            <person name="Nishida H."/>
            <person name="Nagatsuka Y."/>
            <person name="Sugiyama J."/>
        </authorList>
    </citation>
    <scope>NUCLEOTIDE SEQUENCE [LARGE SCALE GENOMIC DNA]</scope>
    <source>
        <strain evidence="3">CBS 9802 / IAM 14324 / JCM 22182 / KY 12970</strain>
    </source>
</reference>
<name>G7E4L7_MIXOS</name>
<dbReference type="RefSeq" id="XP_014570502.1">
    <property type="nucleotide sequence ID" value="XM_014715016.1"/>
</dbReference>
<dbReference type="HOGENOM" id="CLU_814051_0_0_1"/>
<evidence type="ECO:0000313" key="2">
    <source>
        <dbReference type="EMBL" id="GAA97777.1"/>
    </source>
</evidence>